<comment type="function">
    <text evidence="1">Required for efficient biogenesis of the 60S ribosomal subunit.</text>
</comment>
<evidence type="ECO:0000256" key="3">
    <source>
        <dbReference type="ARBA" id="ARBA00006256"/>
    </source>
</evidence>
<dbReference type="PANTHER" id="PTHR28127:SF1">
    <property type="entry name" value="RIBOSOME ASSEMBLY PROTEIN 3"/>
    <property type="match status" value="1"/>
</dbReference>
<dbReference type="GO" id="GO:0000027">
    <property type="term" value="P:ribosomal large subunit assembly"/>
    <property type="evidence" value="ECO:0007669"/>
    <property type="project" value="TreeGrafter"/>
</dbReference>
<evidence type="ECO:0000256" key="4">
    <source>
        <dbReference type="ARBA" id="ARBA00015339"/>
    </source>
</evidence>
<dbReference type="Pfam" id="PF14615">
    <property type="entry name" value="Rsa3"/>
    <property type="match status" value="1"/>
</dbReference>
<reference evidence="10 11" key="1">
    <citation type="journal article" date="2016" name="Proc. Natl. Acad. Sci. U.S.A.">
        <title>Comparative genomics of biotechnologically important yeasts.</title>
        <authorList>
            <person name="Riley R."/>
            <person name="Haridas S."/>
            <person name="Wolfe K.H."/>
            <person name="Lopes M.R."/>
            <person name="Hittinger C.T."/>
            <person name="Goeker M."/>
            <person name="Salamov A.A."/>
            <person name="Wisecaver J.H."/>
            <person name="Long T.M."/>
            <person name="Calvey C.H."/>
            <person name="Aerts A.L."/>
            <person name="Barry K.W."/>
            <person name="Choi C."/>
            <person name="Clum A."/>
            <person name="Coughlan A.Y."/>
            <person name="Deshpande S."/>
            <person name="Douglass A.P."/>
            <person name="Hanson S.J."/>
            <person name="Klenk H.-P."/>
            <person name="LaButti K.M."/>
            <person name="Lapidus A."/>
            <person name="Lindquist E.A."/>
            <person name="Lipzen A.M."/>
            <person name="Meier-Kolthoff J.P."/>
            <person name="Ohm R.A."/>
            <person name="Otillar R.P."/>
            <person name="Pangilinan J.L."/>
            <person name="Peng Y."/>
            <person name="Rokas A."/>
            <person name="Rosa C.A."/>
            <person name="Scheuner C."/>
            <person name="Sibirny A.A."/>
            <person name="Slot J.C."/>
            <person name="Stielow J.B."/>
            <person name="Sun H."/>
            <person name="Kurtzman C.P."/>
            <person name="Blackwell M."/>
            <person name="Grigoriev I.V."/>
            <person name="Jeffries T.W."/>
        </authorList>
    </citation>
    <scope>NUCLEOTIDE SEQUENCE [LARGE SCALE GENOMIC DNA]</scope>
    <source>
        <strain evidence="10 11">DSM 6958</strain>
    </source>
</reference>
<evidence type="ECO:0000256" key="5">
    <source>
        <dbReference type="ARBA" id="ARBA00022517"/>
    </source>
</evidence>
<dbReference type="OrthoDB" id="69550at2759"/>
<dbReference type="PANTHER" id="PTHR28127">
    <property type="entry name" value="RIBOSOME ASSEMBLY PROTEIN 3"/>
    <property type="match status" value="1"/>
</dbReference>
<dbReference type="AlphaFoldDB" id="A0A1E3PP83"/>
<dbReference type="InterPro" id="IPR051898">
    <property type="entry name" value="Ribosome_Assembly_3"/>
</dbReference>
<keyword evidence="6" id="KW-0539">Nucleus</keyword>
<evidence type="ECO:0000313" key="10">
    <source>
        <dbReference type="EMBL" id="ODQ67118.1"/>
    </source>
</evidence>
<gene>
    <name evidence="10" type="ORF">NADFUDRAFT_49560</name>
</gene>
<sequence>MSTIHSAKSGLDGGNKKRRRRNTKKRTEDFSSDSDSSDSSSDSDNEIPHTRESEVVMKDDVSEAEFEDIDDDVAATVEVIKDPESLIPAELKSFDNVNKEKFESYYLGLMTTKFGDDLVKLRESKDFQPKSLPLLINALKEGVNIFDDAQQKLILSQLEDESSL</sequence>
<feature type="compositionally biased region" description="Basic and acidic residues" evidence="8">
    <location>
        <begin position="46"/>
        <end position="58"/>
    </location>
</feature>
<comment type="subcellular location">
    <subcellularLocation>
        <location evidence="2">Nucleus</location>
        <location evidence="2">Nucleolus</location>
    </subcellularLocation>
</comment>
<dbReference type="Proteomes" id="UP000095009">
    <property type="component" value="Unassembled WGS sequence"/>
</dbReference>
<evidence type="ECO:0000256" key="8">
    <source>
        <dbReference type="SAM" id="MobiDB-lite"/>
    </source>
</evidence>
<evidence type="ECO:0000256" key="1">
    <source>
        <dbReference type="ARBA" id="ARBA00003035"/>
    </source>
</evidence>
<keyword evidence="7" id="KW-0687">Ribonucleoprotein</keyword>
<name>A0A1E3PP83_9ASCO</name>
<proteinExistence type="inferred from homology"/>
<feature type="region of interest" description="Disordered" evidence="8">
    <location>
        <begin position="1"/>
        <end position="58"/>
    </location>
</feature>
<dbReference type="EMBL" id="KV454407">
    <property type="protein sequence ID" value="ODQ67118.1"/>
    <property type="molecule type" value="Genomic_DNA"/>
</dbReference>
<evidence type="ECO:0000256" key="7">
    <source>
        <dbReference type="ARBA" id="ARBA00023274"/>
    </source>
</evidence>
<keyword evidence="11" id="KW-1185">Reference proteome</keyword>
<dbReference type="InterPro" id="IPR028217">
    <property type="entry name" value="Rsa3_C"/>
</dbReference>
<feature type="domain" description="Ribosome-assembly protein 3 C-terminal" evidence="9">
    <location>
        <begin position="102"/>
        <end position="147"/>
    </location>
</feature>
<evidence type="ECO:0000256" key="6">
    <source>
        <dbReference type="ARBA" id="ARBA00023242"/>
    </source>
</evidence>
<accession>A0A1E3PP83</accession>
<feature type="compositionally biased region" description="Acidic residues" evidence="8">
    <location>
        <begin position="30"/>
        <end position="45"/>
    </location>
</feature>
<evidence type="ECO:0000256" key="2">
    <source>
        <dbReference type="ARBA" id="ARBA00004604"/>
    </source>
</evidence>
<organism evidence="10 11">
    <name type="scientific">Nadsonia fulvescens var. elongata DSM 6958</name>
    <dbReference type="NCBI Taxonomy" id="857566"/>
    <lineage>
        <taxon>Eukaryota</taxon>
        <taxon>Fungi</taxon>
        <taxon>Dikarya</taxon>
        <taxon>Ascomycota</taxon>
        <taxon>Saccharomycotina</taxon>
        <taxon>Dipodascomycetes</taxon>
        <taxon>Dipodascales</taxon>
        <taxon>Dipodascales incertae sedis</taxon>
        <taxon>Nadsonia</taxon>
    </lineage>
</organism>
<keyword evidence="5" id="KW-0690">Ribosome biogenesis</keyword>
<dbReference type="STRING" id="857566.A0A1E3PP83"/>
<dbReference type="GO" id="GO:0005730">
    <property type="term" value="C:nucleolus"/>
    <property type="evidence" value="ECO:0007669"/>
    <property type="project" value="UniProtKB-SubCell"/>
</dbReference>
<protein>
    <recommendedName>
        <fullName evidence="4">Ribosome assembly protein 3</fullName>
    </recommendedName>
</protein>
<dbReference type="GO" id="GO:0030687">
    <property type="term" value="C:preribosome, large subunit precursor"/>
    <property type="evidence" value="ECO:0007669"/>
    <property type="project" value="TreeGrafter"/>
</dbReference>
<evidence type="ECO:0000259" key="9">
    <source>
        <dbReference type="Pfam" id="PF14615"/>
    </source>
</evidence>
<comment type="similarity">
    <text evidence="3">Belongs to the RSA3 family.</text>
</comment>
<evidence type="ECO:0000313" key="11">
    <source>
        <dbReference type="Proteomes" id="UP000095009"/>
    </source>
</evidence>